<feature type="domain" description="RNase H type-1" evidence="1">
    <location>
        <begin position="1"/>
        <end position="145"/>
    </location>
</feature>
<comment type="caution">
    <text evidence="2">The sequence shown here is derived from an EMBL/GenBank/DDBJ whole genome shotgun (WGS) entry which is preliminary data.</text>
</comment>
<dbReference type="InterPro" id="IPR036397">
    <property type="entry name" value="RNaseH_sf"/>
</dbReference>
<proteinExistence type="predicted"/>
<name>A0ABT2SNZ1_9FIRM</name>
<evidence type="ECO:0000313" key="2">
    <source>
        <dbReference type="EMBL" id="MCU6725748.1"/>
    </source>
</evidence>
<dbReference type="InterPro" id="IPR012337">
    <property type="entry name" value="RNaseH-like_sf"/>
</dbReference>
<dbReference type="EMBL" id="JAOQKE010000013">
    <property type="protein sequence ID" value="MCU6725748.1"/>
    <property type="molecule type" value="Genomic_DNA"/>
</dbReference>
<accession>A0ABT2SNZ1</accession>
<dbReference type="Proteomes" id="UP001652338">
    <property type="component" value="Unassembled WGS sequence"/>
</dbReference>
<dbReference type="RefSeq" id="WP_262655011.1">
    <property type="nucleotide sequence ID" value="NZ_JAOQKE010000013.1"/>
</dbReference>
<dbReference type="InterPro" id="IPR002156">
    <property type="entry name" value="RNaseH_domain"/>
</dbReference>
<dbReference type="SUPFAM" id="SSF53098">
    <property type="entry name" value="Ribonuclease H-like"/>
    <property type="match status" value="1"/>
</dbReference>
<organism evidence="2 3">
    <name type="scientific">Muricoprocola aceti</name>
    <dbReference type="NCBI Taxonomy" id="2981772"/>
    <lineage>
        <taxon>Bacteria</taxon>
        <taxon>Bacillati</taxon>
        <taxon>Bacillota</taxon>
        <taxon>Clostridia</taxon>
        <taxon>Lachnospirales</taxon>
        <taxon>Lachnospiraceae</taxon>
        <taxon>Muricoprocola</taxon>
    </lineage>
</organism>
<dbReference type="Gene3D" id="3.30.420.10">
    <property type="entry name" value="Ribonuclease H-like superfamily/Ribonuclease H"/>
    <property type="match status" value="1"/>
</dbReference>
<protein>
    <recommendedName>
        <fullName evidence="1">RNase H type-1 domain-containing protein</fullName>
    </recommendedName>
</protein>
<dbReference type="PROSITE" id="PS50879">
    <property type="entry name" value="RNASE_H_1"/>
    <property type="match status" value="1"/>
</dbReference>
<evidence type="ECO:0000313" key="3">
    <source>
        <dbReference type="Proteomes" id="UP001652338"/>
    </source>
</evidence>
<evidence type="ECO:0000259" key="1">
    <source>
        <dbReference type="PROSITE" id="PS50879"/>
    </source>
</evidence>
<gene>
    <name evidence="2" type="ORF">OCV47_10365</name>
</gene>
<keyword evidence="3" id="KW-1185">Reference proteome</keyword>
<reference evidence="2 3" key="1">
    <citation type="journal article" date="2021" name="ISME Commun">
        <title>Automated analysis of genomic sequences facilitates high-throughput and comprehensive description of bacteria.</title>
        <authorList>
            <person name="Hitch T.C.A."/>
        </authorList>
    </citation>
    <scope>NUCLEOTIDE SEQUENCE [LARGE SCALE GENOMIC DNA]</scope>
    <source>
        <strain evidence="2 3">Sanger_29</strain>
    </source>
</reference>
<sequence length="145" mass="16994">MQKEEIDIYIECDSTSPKEMNRQYRYLLECRSLPGNTRSGGDQLTGTYNMATMTALIKALERIRRPCIIYIHCRNDWMLNMLVHQMPVWIGKDFRNSKGNQIANVGLWQRIAELTAEHELIAVRGKHEYSNWMKEEMGKGELDVR</sequence>